<dbReference type="Pfam" id="PF00076">
    <property type="entry name" value="RRM_1"/>
    <property type="match status" value="1"/>
</dbReference>
<dbReference type="PANTHER" id="PTHR45880:SF1">
    <property type="entry name" value="RNA-BINDING MOTIF PROTEIN, X-LINKED 2"/>
    <property type="match status" value="1"/>
</dbReference>
<dbReference type="Gene3D" id="3.30.70.330">
    <property type="match status" value="1"/>
</dbReference>
<protein>
    <recommendedName>
        <fullName evidence="3">RRM domain-containing protein</fullName>
    </recommendedName>
</protein>
<dbReference type="EMBL" id="NHMM01000004">
    <property type="protein sequence ID" value="OUT21783.1"/>
    <property type="molecule type" value="Genomic_DNA"/>
</dbReference>
<dbReference type="InterPro" id="IPR000504">
    <property type="entry name" value="RRM_dom"/>
</dbReference>
<dbReference type="GO" id="GO:0000398">
    <property type="term" value="P:mRNA splicing, via spliceosome"/>
    <property type="evidence" value="ECO:0007669"/>
    <property type="project" value="TreeGrafter"/>
</dbReference>
<name>A0A1Z8JMH1_PICKU</name>
<evidence type="ECO:0000313" key="5">
    <source>
        <dbReference type="Proteomes" id="UP000195871"/>
    </source>
</evidence>
<dbReference type="InterPro" id="IPR035979">
    <property type="entry name" value="RBD_domain_sf"/>
</dbReference>
<feature type="domain" description="RRM" evidence="3">
    <location>
        <begin position="29"/>
        <end position="99"/>
    </location>
</feature>
<reference evidence="4 5" key="1">
    <citation type="submission" date="2017-05" db="EMBL/GenBank/DDBJ databases">
        <title>The Genome Sequence of Candida krusei Ckrusei653.</title>
        <authorList>
            <person name="Cuomo C."/>
            <person name="Forche A."/>
            <person name="Young S."/>
            <person name="Abouelleil A."/>
            <person name="Cao P."/>
            <person name="Chapman S."/>
            <person name="Cusick C."/>
            <person name="Shea T."/>
            <person name="Nusbaum C."/>
            <person name="Birren B."/>
        </authorList>
    </citation>
    <scope>NUCLEOTIDE SEQUENCE [LARGE SCALE GENOMIC DNA]</scope>
    <source>
        <strain evidence="4 5">Ckrusei653</strain>
    </source>
</reference>
<organism evidence="4 5">
    <name type="scientific">Pichia kudriavzevii</name>
    <name type="common">Yeast</name>
    <name type="synonym">Issatchenkia orientalis</name>
    <dbReference type="NCBI Taxonomy" id="4909"/>
    <lineage>
        <taxon>Eukaryota</taxon>
        <taxon>Fungi</taxon>
        <taxon>Dikarya</taxon>
        <taxon>Ascomycota</taxon>
        <taxon>Saccharomycotina</taxon>
        <taxon>Pichiomycetes</taxon>
        <taxon>Pichiales</taxon>
        <taxon>Pichiaceae</taxon>
        <taxon>Pichia</taxon>
    </lineage>
</organism>
<dbReference type="PROSITE" id="PS50102">
    <property type="entry name" value="RRM"/>
    <property type="match status" value="1"/>
</dbReference>
<dbReference type="GO" id="GO:0005686">
    <property type="term" value="C:U2 snRNP"/>
    <property type="evidence" value="ECO:0007669"/>
    <property type="project" value="TreeGrafter"/>
</dbReference>
<dbReference type="Proteomes" id="UP000195871">
    <property type="component" value="Unassembled WGS sequence"/>
</dbReference>
<dbReference type="SMART" id="SM00360">
    <property type="entry name" value="RRM"/>
    <property type="match status" value="1"/>
</dbReference>
<comment type="caution">
    <text evidence="4">The sequence shown here is derived from an EMBL/GenBank/DDBJ whole genome shotgun (WGS) entry which is preliminary data.</text>
</comment>
<evidence type="ECO:0000313" key="4">
    <source>
        <dbReference type="EMBL" id="OUT21783.1"/>
    </source>
</evidence>
<accession>A0A1Z8JMH1</accession>
<proteinExistence type="predicted"/>
<dbReference type="InterPro" id="IPR012677">
    <property type="entry name" value="Nucleotide-bd_a/b_plait_sf"/>
</dbReference>
<dbReference type="InterPro" id="IPR051847">
    <property type="entry name" value="RNA_proc/Spliceosome_comp"/>
</dbReference>
<dbReference type="GO" id="GO:0003723">
    <property type="term" value="F:RNA binding"/>
    <property type="evidence" value="ECO:0007669"/>
    <property type="project" value="UniProtKB-UniRule"/>
</dbReference>
<dbReference type="VEuPathDB" id="FungiDB:C5L36_0E04800"/>
<evidence type="ECO:0000256" key="2">
    <source>
        <dbReference type="PROSITE-ProRule" id="PRU00176"/>
    </source>
</evidence>
<dbReference type="GO" id="GO:0071013">
    <property type="term" value="C:catalytic step 2 spliceosome"/>
    <property type="evidence" value="ECO:0007669"/>
    <property type="project" value="TreeGrafter"/>
</dbReference>
<evidence type="ECO:0000259" key="3">
    <source>
        <dbReference type="PROSITE" id="PS50102"/>
    </source>
</evidence>
<dbReference type="PANTHER" id="PTHR45880">
    <property type="entry name" value="RNA-BINDING MOTIF PROTEIN, X-LINKED 2"/>
    <property type="match status" value="1"/>
</dbReference>
<evidence type="ECO:0000256" key="1">
    <source>
        <dbReference type="ARBA" id="ARBA00022884"/>
    </source>
</evidence>
<dbReference type="GO" id="GO:0071011">
    <property type="term" value="C:precatalytic spliceosome"/>
    <property type="evidence" value="ECO:0007669"/>
    <property type="project" value="TreeGrafter"/>
</dbReference>
<keyword evidence="1 2" id="KW-0694">RNA-binding</keyword>
<gene>
    <name evidence="4" type="ORF">CAS74_002761</name>
</gene>
<dbReference type="AlphaFoldDB" id="A0A1Z8JMH1"/>
<dbReference type="SUPFAM" id="SSF54928">
    <property type="entry name" value="RNA-binding domain, RBD"/>
    <property type="match status" value="1"/>
</dbReference>
<sequence>MSVSRLNAIELAKRTPISASWHRDYEDTNTVYVGGLPLEANEHDLLILMSQFGVPTACVLARDRESGESKGYAWITFEAWESCVWQLTIWIMNHAYYRGCVEDGQMGVWQRAVREELLAKDFVQEED</sequence>